<reference evidence="10" key="1">
    <citation type="submission" date="2014-05" db="EMBL/GenBank/DDBJ databases">
        <title>The genome and life-stage specific transcriptomes of Globodera pallida elucidate key aspects of plant parasitism by a cyst nematode.</title>
        <authorList>
            <person name="Cotton J.A."/>
            <person name="Lilley C.J."/>
            <person name="Jones L.M."/>
            <person name="Kikuchi T."/>
            <person name="Reid A.J."/>
            <person name="Thorpe P."/>
            <person name="Tsai I.J."/>
            <person name="Beasley H."/>
            <person name="Blok V."/>
            <person name="Cock P.J.A."/>
            <person name="Van den Akker S.E."/>
            <person name="Holroyd N."/>
            <person name="Hunt M."/>
            <person name="Mantelin S."/>
            <person name="Naghra H."/>
            <person name="Pain A."/>
            <person name="Palomares-Rius J.E."/>
            <person name="Zarowiecki M."/>
            <person name="Berriman M."/>
            <person name="Jones J.T."/>
            <person name="Urwin P.E."/>
        </authorList>
    </citation>
    <scope>NUCLEOTIDE SEQUENCE [LARGE SCALE GENOMIC DNA]</scope>
    <source>
        <strain evidence="10">Lindley</strain>
    </source>
</reference>
<dbReference type="PRINTS" id="PR00024">
    <property type="entry name" value="HOMEOBOX"/>
</dbReference>
<dbReference type="InterPro" id="IPR009057">
    <property type="entry name" value="Homeodomain-like_sf"/>
</dbReference>
<sequence length="141" mass="16488">MKAYKNGKEKDIVPPLDWTTQCSASRKKRKPYAKGQTLELEKEYYSSAYVSKQRRWELAQRLNLSERQVKIWFQNRRMKEKKLKHRGVMDGPMVAHQQHLNPSGNSNAGGTHSHLQQNSSHIHGHHLHHHSLLLHGMHEDD</sequence>
<evidence type="ECO:0000256" key="8">
    <source>
        <dbReference type="SAM" id="MobiDB-lite"/>
    </source>
</evidence>
<feature type="region of interest" description="Disordered" evidence="8">
    <location>
        <begin position="99"/>
        <end position="129"/>
    </location>
</feature>
<evidence type="ECO:0000313" key="11">
    <source>
        <dbReference type="WBParaSite" id="GPLIN_000726000"/>
    </source>
</evidence>
<dbReference type="Gene3D" id="1.10.10.60">
    <property type="entry name" value="Homeodomain-like"/>
    <property type="match status" value="1"/>
</dbReference>
<dbReference type="Pfam" id="PF00046">
    <property type="entry name" value="Homeodomain"/>
    <property type="match status" value="1"/>
</dbReference>
<accession>A0A183C316</accession>
<evidence type="ECO:0000256" key="2">
    <source>
        <dbReference type="ARBA" id="ARBA00006317"/>
    </source>
</evidence>
<dbReference type="Proteomes" id="UP000050741">
    <property type="component" value="Unassembled WGS sequence"/>
</dbReference>
<evidence type="ECO:0000259" key="9">
    <source>
        <dbReference type="PROSITE" id="PS50071"/>
    </source>
</evidence>
<keyword evidence="10" id="KW-1185">Reference proteome</keyword>
<dbReference type="GO" id="GO:0000981">
    <property type="term" value="F:DNA-binding transcription factor activity, RNA polymerase II-specific"/>
    <property type="evidence" value="ECO:0007669"/>
    <property type="project" value="InterPro"/>
</dbReference>
<dbReference type="GO" id="GO:0005634">
    <property type="term" value="C:nucleus"/>
    <property type="evidence" value="ECO:0007669"/>
    <property type="project" value="UniProtKB-SubCell"/>
</dbReference>
<dbReference type="AlphaFoldDB" id="A0A183C316"/>
<comment type="subcellular location">
    <subcellularLocation>
        <location evidence="1 6 7">Nucleus</location>
    </subcellularLocation>
</comment>
<dbReference type="SUPFAM" id="SSF46689">
    <property type="entry name" value="Homeodomain-like"/>
    <property type="match status" value="1"/>
</dbReference>
<proteinExistence type="inferred from homology"/>
<feature type="domain" description="Homeobox" evidence="9">
    <location>
        <begin position="23"/>
        <end position="83"/>
    </location>
</feature>
<evidence type="ECO:0000256" key="3">
    <source>
        <dbReference type="ARBA" id="ARBA00023125"/>
    </source>
</evidence>
<dbReference type="PROSITE" id="PS50071">
    <property type="entry name" value="HOMEOBOX_2"/>
    <property type="match status" value="1"/>
</dbReference>
<dbReference type="CDD" id="cd00086">
    <property type="entry name" value="homeodomain"/>
    <property type="match status" value="1"/>
</dbReference>
<evidence type="ECO:0000313" key="10">
    <source>
        <dbReference type="Proteomes" id="UP000050741"/>
    </source>
</evidence>
<name>A0A183C316_GLOPA</name>
<dbReference type="WBParaSite" id="GPLIN_000726000">
    <property type="protein sequence ID" value="GPLIN_000726000"/>
    <property type="gene ID" value="GPLIN_000726000"/>
</dbReference>
<evidence type="ECO:0000256" key="4">
    <source>
        <dbReference type="ARBA" id="ARBA00023155"/>
    </source>
</evidence>
<evidence type="ECO:0000256" key="5">
    <source>
        <dbReference type="ARBA" id="ARBA00023242"/>
    </source>
</evidence>
<dbReference type="PRINTS" id="PR00031">
    <property type="entry name" value="HTHREPRESSR"/>
</dbReference>
<dbReference type="InterPro" id="IPR017970">
    <property type="entry name" value="Homeobox_CS"/>
</dbReference>
<organism evidence="10 11">
    <name type="scientific">Globodera pallida</name>
    <name type="common">Potato cyst nematode worm</name>
    <name type="synonym">Heterodera pallida</name>
    <dbReference type="NCBI Taxonomy" id="36090"/>
    <lineage>
        <taxon>Eukaryota</taxon>
        <taxon>Metazoa</taxon>
        <taxon>Ecdysozoa</taxon>
        <taxon>Nematoda</taxon>
        <taxon>Chromadorea</taxon>
        <taxon>Rhabditida</taxon>
        <taxon>Tylenchina</taxon>
        <taxon>Tylenchomorpha</taxon>
        <taxon>Tylenchoidea</taxon>
        <taxon>Heteroderidae</taxon>
        <taxon>Heteroderinae</taxon>
        <taxon>Globodera</taxon>
    </lineage>
</organism>
<dbReference type="InterPro" id="IPR020479">
    <property type="entry name" value="HD_metazoa"/>
</dbReference>
<dbReference type="InterPro" id="IPR001356">
    <property type="entry name" value="HD"/>
</dbReference>
<reference evidence="11" key="2">
    <citation type="submission" date="2016-06" db="UniProtKB">
        <authorList>
            <consortium name="WormBaseParasite"/>
        </authorList>
    </citation>
    <scope>IDENTIFICATION</scope>
</reference>
<dbReference type="InterPro" id="IPR046333">
    <property type="entry name" value="HXA10/ABDB-like"/>
</dbReference>
<comment type="similarity">
    <text evidence="2">Belongs to the Abd-B homeobox family.</text>
</comment>
<dbReference type="SMART" id="SM00389">
    <property type="entry name" value="HOX"/>
    <property type="match status" value="1"/>
</dbReference>
<dbReference type="PANTHER" id="PTHR45874:SF4">
    <property type="entry name" value="HOMEOBOX PROTEIN ABDOMINAL-B"/>
    <property type="match status" value="1"/>
</dbReference>
<protein>
    <submittedName>
        <fullName evidence="11">Homeobox domain-containing protein</fullName>
    </submittedName>
</protein>
<keyword evidence="4 6" id="KW-0371">Homeobox</keyword>
<feature type="compositionally biased region" description="Polar residues" evidence="8">
    <location>
        <begin position="99"/>
        <end position="118"/>
    </location>
</feature>
<dbReference type="PANTHER" id="PTHR45874">
    <property type="entry name" value="HOMEOBOX PROTEIN ABDOMINAL-B"/>
    <property type="match status" value="1"/>
</dbReference>
<dbReference type="GO" id="GO:0000978">
    <property type="term" value="F:RNA polymerase II cis-regulatory region sequence-specific DNA binding"/>
    <property type="evidence" value="ECO:0007669"/>
    <property type="project" value="TreeGrafter"/>
</dbReference>
<evidence type="ECO:0000256" key="6">
    <source>
        <dbReference type="PROSITE-ProRule" id="PRU00108"/>
    </source>
</evidence>
<feature type="DNA-binding region" description="Homeobox" evidence="6">
    <location>
        <begin position="25"/>
        <end position="84"/>
    </location>
</feature>
<keyword evidence="3 6" id="KW-0238">DNA-binding</keyword>
<keyword evidence="5 6" id="KW-0539">Nucleus</keyword>
<evidence type="ECO:0000256" key="7">
    <source>
        <dbReference type="RuleBase" id="RU000682"/>
    </source>
</evidence>
<dbReference type="PROSITE" id="PS00027">
    <property type="entry name" value="HOMEOBOX_1"/>
    <property type="match status" value="1"/>
</dbReference>
<dbReference type="InterPro" id="IPR000047">
    <property type="entry name" value="HTH_motif"/>
</dbReference>
<evidence type="ECO:0000256" key="1">
    <source>
        <dbReference type="ARBA" id="ARBA00004123"/>
    </source>
</evidence>